<sequence length="82" mass="9301">MSASSYAPLDSYAPTIFSEALATNYMNAGFLMLLLYDHVITLDKEVDWIWTLQWRLPKVIFIVNRYAITPLLVILSCQSAAT</sequence>
<reference evidence="2 3" key="1">
    <citation type="submission" date="2014-04" db="EMBL/GenBank/DDBJ databases">
        <authorList>
            <consortium name="DOE Joint Genome Institute"/>
            <person name="Kuo A."/>
            <person name="Tarkka M."/>
            <person name="Buscot F."/>
            <person name="Kohler A."/>
            <person name="Nagy L.G."/>
            <person name="Floudas D."/>
            <person name="Copeland A."/>
            <person name="Barry K.W."/>
            <person name="Cichocki N."/>
            <person name="Veneault-Fourrey C."/>
            <person name="LaButti K."/>
            <person name="Lindquist E.A."/>
            <person name="Lipzen A."/>
            <person name="Lundell T."/>
            <person name="Morin E."/>
            <person name="Murat C."/>
            <person name="Sun H."/>
            <person name="Tunlid A."/>
            <person name="Henrissat B."/>
            <person name="Grigoriev I.V."/>
            <person name="Hibbett D.S."/>
            <person name="Martin F."/>
            <person name="Nordberg H.P."/>
            <person name="Cantor M.N."/>
            <person name="Hua S.X."/>
        </authorList>
    </citation>
    <scope>NUCLEOTIDE SEQUENCE [LARGE SCALE GENOMIC DNA]</scope>
    <source>
        <strain evidence="2 3">F 1598</strain>
    </source>
</reference>
<proteinExistence type="predicted"/>
<dbReference type="EMBL" id="KN833095">
    <property type="protein sequence ID" value="KIM73039.1"/>
    <property type="molecule type" value="Genomic_DNA"/>
</dbReference>
<reference evidence="3" key="2">
    <citation type="submission" date="2015-01" db="EMBL/GenBank/DDBJ databases">
        <title>Evolutionary Origins and Diversification of the Mycorrhizal Mutualists.</title>
        <authorList>
            <consortium name="DOE Joint Genome Institute"/>
            <consortium name="Mycorrhizal Genomics Consortium"/>
            <person name="Kohler A."/>
            <person name="Kuo A."/>
            <person name="Nagy L.G."/>
            <person name="Floudas D."/>
            <person name="Copeland A."/>
            <person name="Barry K.W."/>
            <person name="Cichocki N."/>
            <person name="Veneault-Fourrey C."/>
            <person name="LaButti K."/>
            <person name="Lindquist E.A."/>
            <person name="Lipzen A."/>
            <person name="Lundell T."/>
            <person name="Morin E."/>
            <person name="Murat C."/>
            <person name="Riley R."/>
            <person name="Ohm R."/>
            <person name="Sun H."/>
            <person name="Tunlid A."/>
            <person name="Henrissat B."/>
            <person name="Grigoriev I.V."/>
            <person name="Hibbett D.S."/>
            <person name="Martin F."/>
        </authorList>
    </citation>
    <scope>NUCLEOTIDE SEQUENCE [LARGE SCALE GENOMIC DNA]</scope>
    <source>
        <strain evidence="3">F 1598</strain>
    </source>
</reference>
<gene>
    <name evidence="2" type="ORF">PILCRDRAFT_734028</name>
</gene>
<organism evidence="2 3">
    <name type="scientific">Piloderma croceum (strain F 1598)</name>
    <dbReference type="NCBI Taxonomy" id="765440"/>
    <lineage>
        <taxon>Eukaryota</taxon>
        <taxon>Fungi</taxon>
        <taxon>Dikarya</taxon>
        <taxon>Basidiomycota</taxon>
        <taxon>Agaricomycotina</taxon>
        <taxon>Agaricomycetes</taxon>
        <taxon>Agaricomycetidae</taxon>
        <taxon>Atheliales</taxon>
        <taxon>Atheliaceae</taxon>
        <taxon>Piloderma</taxon>
    </lineage>
</organism>
<dbReference type="AlphaFoldDB" id="A0A0C3EYK5"/>
<evidence type="ECO:0000313" key="3">
    <source>
        <dbReference type="Proteomes" id="UP000054166"/>
    </source>
</evidence>
<dbReference type="InterPro" id="IPR045340">
    <property type="entry name" value="DUF6533"/>
</dbReference>
<feature type="domain" description="DUF6533" evidence="1">
    <location>
        <begin position="25"/>
        <end position="67"/>
    </location>
</feature>
<dbReference type="Proteomes" id="UP000054166">
    <property type="component" value="Unassembled WGS sequence"/>
</dbReference>
<protein>
    <recommendedName>
        <fullName evidence="1">DUF6533 domain-containing protein</fullName>
    </recommendedName>
</protein>
<name>A0A0C3EYK5_PILCF</name>
<dbReference type="OrthoDB" id="3037019at2759"/>
<evidence type="ECO:0000313" key="2">
    <source>
        <dbReference type="EMBL" id="KIM73039.1"/>
    </source>
</evidence>
<dbReference type="HOGENOM" id="CLU_2559109_0_0_1"/>
<accession>A0A0C3EYK5</accession>
<keyword evidence="3" id="KW-1185">Reference proteome</keyword>
<dbReference type="InParanoid" id="A0A0C3EYK5"/>
<evidence type="ECO:0000259" key="1">
    <source>
        <dbReference type="Pfam" id="PF20151"/>
    </source>
</evidence>
<dbReference type="Pfam" id="PF20151">
    <property type="entry name" value="DUF6533"/>
    <property type="match status" value="1"/>
</dbReference>